<organism evidence="1 2">
    <name type="scientific">Blumeria hordei</name>
    <name type="common">Barley powdery mildew</name>
    <name type="synonym">Blumeria graminis f. sp. hordei</name>
    <dbReference type="NCBI Taxonomy" id="2867405"/>
    <lineage>
        <taxon>Eukaryota</taxon>
        <taxon>Fungi</taxon>
        <taxon>Dikarya</taxon>
        <taxon>Ascomycota</taxon>
        <taxon>Pezizomycotina</taxon>
        <taxon>Leotiomycetes</taxon>
        <taxon>Erysiphales</taxon>
        <taxon>Erysiphaceae</taxon>
        <taxon>Blumeria</taxon>
    </lineage>
</organism>
<dbReference type="VEuPathDB" id="FungiDB:BLGHR1_15651"/>
<name>A0A383V020_BLUHO</name>
<dbReference type="EMBL" id="UNSH01000068">
    <property type="protein sequence ID" value="SZF04852.1"/>
    <property type="molecule type" value="Genomic_DNA"/>
</dbReference>
<reference evidence="1 2" key="1">
    <citation type="submission" date="2017-11" db="EMBL/GenBank/DDBJ databases">
        <authorList>
            <person name="Kracher B."/>
        </authorList>
    </citation>
    <scope>NUCLEOTIDE SEQUENCE [LARGE SCALE GENOMIC DNA]</scope>
    <source>
        <strain evidence="1 2">RACE1</strain>
    </source>
</reference>
<evidence type="ECO:0000313" key="2">
    <source>
        <dbReference type="Proteomes" id="UP000275772"/>
    </source>
</evidence>
<protein>
    <submittedName>
        <fullName evidence="1">Uncharacterized protein</fullName>
    </submittedName>
</protein>
<dbReference type="Proteomes" id="UP000275772">
    <property type="component" value="Unassembled WGS sequence"/>
</dbReference>
<proteinExistence type="predicted"/>
<sequence>MASHEPTLALWTLMIKGVVRRYTYYLSTTQCIWYCFGLGPAGYGYRTHPCLEGASEFVNLLTIREFHQITC</sequence>
<dbReference type="AlphaFoldDB" id="A0A383V020"/>
<gene>
    <name evidence="1" type="ORF">BLGHR1_15651</name>
</gene>
<evidence type="ECO:0000313" key="1">
    <source>
        <dbReference type="EMBL" id="SZF04852.1"/>
    </source>
</evidence>
<accession>A0A383V020</accession>